<gene>
    <name evidence="2" type="ORF">HUT08_10925</name>
</gene>
<keyword evidence="1" id="KW-0472">Membrane</keyword>
<keyword evidence="1" id="KW-0812">Transmembrane</keyword>
<evidence type="ECO:0000256" key="1">
    <source>
        <dbReference type="SAM" id="Phobius"/>
    </source>
</evidence>
<feature type="transmembrane region" description="Helical" evidence="1">
    <location>
        <begin position="49"/>
        <end position="69"/>
    </location>
</feature>
<name>A0A7H8NIQ6_9ACTN</name>
<dbReference type="AlphaFoldDB" id="A0A7H8NIQ6"/>
<organism evidence="2 3">
    <name type="scientific">Streptomyces buecherae</name>
    <dbReference type="NCBI Taxonomy" id="2763006"/>
    <lineage>
        <taxon>Bacteria</taxon>
        <taxon>Bacillati</taxon>
        <taxon>Actinomycetota</taxon>
        <taxon>Actinomycetes</taxon>
        <taxon>Kitasatosporales</taxon>
        <taxon>Streptomycetaceae</taxon>
        <taxon>Streptomyces</taxon>
    </lineage>
</organism>
<feature type="transmembrane region" description="Helical" evidence="1">
    <location>
        <begin position="81"/>
        <end position="98"/>
    </location>
</feature>
<evidence type="ECO:0000313" key="2">
    <source>
        <dbReference type="EMBL" id="QKW54421.1"/>
    </source>
</evidence>
<dbReference type="Pfam" id="PF19733">
    <property type="entry name" value="DUF6223"/>
    <property type="match status" value="1"/>
</dbReference>
<dbReference type="EMBL" id="CP054929">
    <property type="protein sequence ID" value="QKW54421.1"/>
    <property type="molecule type" value="Genomic_DNA"/>
</dbReference>
<evidence type="ECO:0000313" key="3">
    <source>
        <dbReference type="Proteomes" id="UP000509303"/>
    </source>
</evidence>
<keyword evidence="1" id="KW-1133">Transmembrane helix</keyword>
<keyword evidence="3" id="KW-1185">Reference proteome</keyword>
<accession>A0A7H8NIQ6</accession>
<reference evidence="2 3" key="1">
    <citation type="submission" date="2020-06" db="EMBL/GenBank/DDBJ databases">
        <title>Genome mining for natural products.</title>
        <authorList>
            <person name="Zhang B."/>
            <person name="Shi J."/>
            <person name="Ge H."/>
        </authorList>
    </citation>
    <scope>NUCLEOTIDE SEQUENCE [LARGE SCALE GENOMIC DNA]</scope>
    <source>
        <strain evidence="2 3">NA00687</strain>
    </source>
</reference>
<dbReference type="InterPro" id="IPR045770">
    <property type="entry name" value="DUF6223"/>
</dbReference>
<proteinExistence type="predicted"/>
<dbReference type="Proteomes" id="UP000509303">
    <property type="component" value="Chromosome"/>
</dbReference>
<feature type="transmembrane region" description="Helical" evidence="1">
    <location>
        <begin position="18"/>
        <end position="37"/>
    </location>
</feature>
<protein>
    <submittedName>
        <fullName evidence="2">Uncharacterized protein</fullName>
    </submittedName>
</protein>
<sequence>MAAVEGGAIGDGRTGANLALAAGALGLATGWLALTGAGRRISTGNARTGGLAAVTVGTIGTVLAVLHLATASGGPGTGNGLVGAVVAVPLGLAAVLIGRRAVTRCRRADGPTEPTSG</sequence>